<reference evidence="2" key="1">
    <citation type="submission" date="2023-07" db="EMBL/GenBank/DDBJ databases">
        <title>Chryseobacterium sp. strain PBS4-4 Genome sequencing and assembly.</title>
        <authorList>
            <person name="Jung Y."/>
        </authorList>
    </citation>
    <scope>NUCLEOTIDE SEQUENCE [LARGE SCALE GENOMIC DNA]</scope>
    <source>
        <strain evidence="2">PBS4-4</strain>
    </source>
</reference>
<organism evidence="1 2">
    <name type="scientific">Chryseobacterium edaphi</name>
    <dbReference type="NCBI Taxonomy" id="2976532"/>
    <lineage>
        <taxon>Bacteria</taxon>
        <taxon>Pseudomonadati</taxon>
        <taxon>Bacteroidota</taxon>
        <taxon>Flavobacteriia</taxon>
        <taxon>Flavobacteriales</taxon>
        <taxon>Weeksellaceae</taxon>
        <taxon>Chryseobacterium group</taxon>
        <taxon>Chryseobacterium</taxon>
    </lineage>
</organism>
<evidence type="ECO:0000313" key="2">
    <source>
        <dbReference type="Proteomes" id="UP001208649"/>
    </source>
</evidence>
<keyword evidence="1" id="KW-0378">Hydrolase</keyword>
<dbReference type="EMBL" id="JAOTEM010000001">
    <property type="protein sequence ID" value="MCU7615843.1"/>
    <property type="molecule type" value="Genomic_DNA"/>
</dbReference>
<name>A0ABT2W0T0_9FLAO</name>
<comment type="caution">
    <text evidence="1">The sequence shown here is derived from an EMBL/GenBank/DDBJ whole genome shotgun (WGS) entry which is preliminary data.</text>
</comment>
<evidence type="ECO:0000313" key="1">
    <source>
        <dbReference type="EMBL" id="MCU7615843.1"/>
    </source>
</evidence>
<proteinExistence type="predicted"/>
<dbReference type="Proteomes" id="UP001208649">
    <property type="component" value="Unassembled WGS sequence"/>
</dbReference>
<protein>
    <submittedName>
        <fullName evidence="1">Acyloxyacyl hydrolase</fullName>
    </submittedName>
</protein>
<dbReference type="InterPro" id="IPR018550">
    <property type="entry name" value="Lipid-A_deacylase-rel"/>
</dbReference>
<dbReference type="Pfam" id="PF09411">
    <property type="entry name" value="PagL"/>
    <property type="match status" value="1"/>
</dbReference>
<dbReference type="Gene3D" id="2.40.160.20">
    <property type="match status" value="1"/>
</dbReference>
<dbReference type="GO" id="GO:0016787">
    <property type="term" value="F:hydrolase activity"/>
    <property type="evidence" value="ECO:0007669"/>
    <property type="project" value="UniProtKB-KW"/>
</dbReference>
<keyword evidence="2" id="KW-1185">Reference proteome</keyword>
<gene>
    <name evidence="1" type="ORF">NZ698_01420</name>
</gene>
<sequence>MKHFYQYFFLLISSFFFSQDLDTIPKSNLRGTVSMQIGTFLGTNDYLKTLDHREFIGAAAELTVQTDGSQEWHKRFGRPYYGGGIIAFDFLKNSEMGRPFAVYGTFGGVIKETKKHSWNYETSGGFAFGWTPYDLRKGYNNQTFGSSVSIYINLGASYKYYLGKHLDLGLGMNFNHFSNGALKLPNKGLNTFSPKLSLTYHFDDRQFAPQDSLSKFDKYSTLDVNVFGGVRHSIFYGVDPGFQASEVDMIKKFEGKYYQNWGIETVYHRQVTYKSSLGLGIGVMYDEDYNHRFYQDENGEIQTARRFTHDNLLLNIFPSYRLSISKFAIQIQPGFYLFKKEIDRRYDKTIFYQRVGFQYTIGKNLLIGIGLKSFKFHKADYIEWRLGYRIFTKKN</sequence>
<accession>A0ABT2W0T0</accession>
<dbReference type="RefSeq" id="WP_263001146.1">
    <property type="nucleotide sequence ID" value="NZ_JAOTEM010000001.1"/>
</dbReference>